<sequence length="174" mass="19345">MKLIRAEDSHVMAMRKWFPDRRSCEIWGGPQFRLPFTDSTFLEDTRSHVLPSYVMLGAGDQLLGFGQYYLRAGRCHLGRLVISPEHRGAGLGRWLVGGLVELGVQELGVGECSLFVVADNTPAMRLYRRLGFVESPYPEDDPGVASFVYMVVLATRLAELRLGAQRGAASDARD</sequence>
<keyword evidence="5" id="KW-1185">Reference proteome</keyword>
<accession>A0ABT5CCE3</accession>
<dbReference type="EMBL" id="JAQNDK010000005">
    <property type="protein sequence ID" value="MDC0684107.1"/>
    <property type="molecule type" value="Genomic_DNA"/>
</dbReference>
<protein>
    <submittedName>
        <fullName evidence="4">GNAT family N-acetyltransferase</fullName>
    </submittedName>
</protein>
<dbReference type="Proteomes" id="UP001217485">
    <property type="component" value="Unassembled WGS sequence"/>
</dbReference>
<comment type="caution">
    <text evidence="4">The sequence shown here is derived from an EMBL/GenBank/DDBJ whole genome shotgun (WGS) entry which is preliminary data.</text>
</comment>
<dbReference type="CDD" id="cd04301">
    <property type="entry name" value="NAT_SF"/>
    <property type="match status" value="1"/>
</dbReference>
<name>A0ABT5CCE3_9BACT</name>
<dbReference type="InterPro" id="IPR016181">
    <property type="entry name" value="Acyl_CoA_acyltransferase"/>
</dbReference>
<dbReference type="PROSITE" id="PS51186">
    <property type="entry name" value="GNAT"/>
    <property type="match status" value="1"/>
</dbReference>
<evidence type="ECO:0000313" key="5">
    <source>
        <dbReference type="Proteomes" id="UP001217485"/>
    </source>
</evidence>
<feature type="domain" description="N-acetyltransferase" evidence="3">
    <location>
        <begin position="1"/>
        <end position="155"/>
    </location>
</feature>
<dbReference type="InterPro" id="IPR000182">
    <property type="entry name" value="GNAT_dom"/>
</dbReference>
<dbReference type="RefSeq" id="WP_272102235.1">
    <property type="nucleotide sequence ID" value="NZ_JAQNDK010000005.1"/>
</dbReference>
<evidence type="ECO:0000259" key="3">
    <source>
        <dbReference type="PROSITE" id="PS51186"/>
    </source>
</evidence>
<dbReference type="PANTHER" id="PTHR43877">
    <property type="entry name" value="AMINOALKYLPHOSPHONATE N-ACETYLTRANSFERASE-RELATED-RELATED"/>
    <property type="match status" value="1"/>
</dbReference>
<reference evidence="4 5" key="1">
    <citation type="submission" date="2023-01" db="EMBL/GenBank/DDBJ databases">
        <title>Minimal conservation of predation-associated metabolite biosynthetic gene clusters underscores biosynthetic potential of Myxococcota including descriptions for ten novel species: Archangium lansinium sp. nov., Myxococcus landrumus sp. nov., Nannocystis bai.</title>
        <authorList>
            <person name="Ahearne A."/>
            <person name="Stevens C."/>
            <person name="Dowd S."/>
        </authorList>
    </citation>
    <scope>NUCLEOTIDE SEQUENCE [LARGE SCALE GENOMIC DNA]</scope>
    <source>
        <strain evidence="4 5">WIWO2</strain>
    </source>
</reference>
<dbReference type="Gene3D" id="3.40.630.30">
    <property type="match status" value="1"/>
</dbReference>
<proteinExistence type="predicted"/>
<evidence type="ECO:0000256" key="1">
    <source>
        <dbReference type="ARBA" id="ARBA00022679"/>
    </source>
</evidence>
<evidence type="ECO:0000256" key="2">
    <source>
        <dbReference type="ARBA" id="ARBA00023315"/>
    </source>
</evidence>
<dbReference type="SUPFAM" id="SSF55729">
    <property type="entry name" value="Acyl-CoA N-acyltransferases (Nat)"/>
    <property type="match status" value="1"/>
</dbReference>
<keyword evidence="1" id="KW-0808">Transferase</keyword>
<gene>
    <name evidence="4" type="ORF">POL72_40665</name>
</gene>
<keyword evidence="2" id="KW-0012">Acyltransferase</keyword>
<evidence type="ECO:0000313" key="4">
    <source>
        <dbReference type="EMBL" id="MDC0684107.1"/>
    </source>
</evidence>
<dbReference type="Pfam" id="PF00583">
    <property type="entry name" value="Acetyltransf_1"/>
    <property type="match status" value="1"/>
</dbReference>
<dbReference type="InterPro" id="IPR050832">
    <property type="entry name" value="Bact_Acetyltransf"/>
</dbReference>
<organism evidence="4 5">
    <name type="scientific">Sorangium atrum</name>
    <dbReference type="NCBI Taxonomy" id="2995308"/>
    <lineage>
        <taxon>Bacteria</taxon>
        <taxon>Pseudomonadati</taxon>
        <taxon>Myxococcota</taxon>
        <taxon>Polyangia</taxon>
        <taxon>Polyangiales</taxon>
        <taxon>Polyangiaceae</taxon>
        <taxon>Sorangium</taxon>
    </lineage>
</organism>